<dbReference type="AlphaFoldDB" id="A9V3W7"/>
<organism evidence="3 4">
    <name type="scientific">Monosiga brevicollis</name>
    <name type="common">Choanoflagellate</name>
    <dbReference type="NCBI Taxonomy" id="81824"/>
    <lineage>
        <taxon>Eukaryota</taxon>
        <taxon>Choanoflagellata</taxon>
        <taxon>Craspedida</taxon>
        <taxon>Salpingoecidae</taxon>
        <taxon>Monosiga</taxon>
    </lineage>
</organism>
<evidence type="ECO:0000256" key="1">
    <source>
        <dbReference type="ARBA" id="ARBA00022441"/>
    </source>
</evidence>
<dbReference type="STRING" id="81824.A9V3W7"/>
<dbReference type="Pfam" id="PF01344">
    <property type="entry name" value="Kelch_1"/>
    <property type="match status" value="2"/>
</dbReference>
<dbReference type="InParanoid" id="A9V3W7"/>
<dbReference type="SUPFAM" id="SSF117281">
    <property type="entry name" value="Kelch motif"/>
    <property type="match status" value="2"/>
</dbReference>
<dbReference type="Proteomes" id="UP000001357">
    <property type="component" value="Unassembled WGS sequence"/>
</dbReference>
<dbReference type="Gene3D" id="2.120.10.80">
    <property type="entry name" value="Kelch-type beta propeller"/>
    <property type="match status" value="2"/>
</dbReference>
<reference evidence="3 4" key="1">
    <citation type="journal article" date="2008" name="Nature">
        <title>The genome of the choanoflagellate Monosiga brevicollis and the origin of metazoans.</title>
        <authorList>
            <consortium name="JGI Sequencing"/>
            <person name="King N."/>
            <person name="Westbrook M.J."/>
            <person name="Young S.L."/>
            <person name="Kuo A."/>
            <person name="Abedin M."/>
            <person name="Chapman J."/>
            <person name="Fairclough S."/>
            <person name="Hellsten U."/>
            <person name="Isogai Y."/>
            <person name="Letunic I."/>
            <person name="Marr M."/>
            <person name="Pincus D."/>
            <person name="Putnam N."/>
            <person name="Rokas A."/>
            <person name="Wright K.J."/>
            <person name="Zuzow R."/>
            <person name="Dirks W."/>
            <person name="Good M."/>
            <person name="Goodstein D."/>
            <person name="Lemons D."/>
            <person name="Li W."/>
            <person name="Lyons J.B."/>
            <person name="Morris A."/>
            <person name="Nichols S."/>
            <person name="Richter D.J."/>
            <person name="Salamov A."/>
            <person name="Bork P."/>
            <person name="Lim W.A."/>
            <person name="Manning G."/>
            <person name="Miller W.T."/>
            <person name="McGinnis W."/>
            <person name="Shapiro H."/>
            <person name="Tjian R."/>
            <person name="Grigoriev I.V."/>
            <person name="Rokhsar D."/>
        </authorList>
    </citation>
    <scope>NUCLEOTIDE SEQUENCE [LARGE SCALE GENOMIC DNA]</scope>
    <source>
        <strain evidence="4">MX1 / ATCC 50154</strain>
    </source>
</reference>
<protein>
    <submittedName>
        <fullName evidence="3">Uncharacterized protein</fullName>
    </submittedName>
</protein>
<name>A9V3W7_MONBE</name>
<keyword evidence="2" id="KW-0677">Repeat</keyword>
<proteinExistence type="predicted"/>
<dbReference type="InterPro" id="IPR051746">
    <property type="entry name" value="Kelch_domain_containing_8"/>
</dbReference>
<keyword evidence="4" id="KW-1185">Reference proteome</keyword>
<dbReference type="eggNOG" id="KOG4441">
    <property type="taxonomic scope" value="Eukaryota"/>
</dbReference>
<dbReference type="InterPro" id="IPR006652">
    <property type="entry name" value="Kelch_1"/>
</dbReference>
<dbReference type="InterPro" id="IPR015915">
    <property type="entry name" value="Kelch-typ_b-propeller"/>
</dbReference>
<keyword evidence="1" id="KW-0880">Kelch repeat</keyword>
<sequence length="292" mass="30840">MAVIYGQALILTAGGSDNVSMPTAGLVDVAEYFDGTVHEAVETMTPLAMLSAGVGYHNEFYVMGGLGGDQAALHLVNVFDGQRWYSAPQMTRARAGAATAVFQDRIYVIGGQTSLGEAGQASYEVFDGARWTLYPLDFNVTGATAGVFGGQLYLIGGYIAASNSPTDLVWRLNGSAFVAHSRLPVPLAIAAAATFQAQLVVLGGVNAHKQQSPLVFAMDGEEQWRQWPSMVEARSSLCATVLRGKLYAMFGRGANGSATALEAFDGKAWRAEPLADNVPPRFGAACSTLVYP</sequence>
<dbReference type="SMART" id="SM00612">
    <property type="entry name" value="Kelch"/>
    <property type="match status" value="4"/>
</dbReference>
<dbReference type="KEGG" id="mbr:MONBRDRAFT_9628"/>
<dbReference type="PANTHER" id="PTHR46260:SF3">
    <property type="entry name" value="RING-TYPE DOMAIN-CONTAINING PROTEIN"/>
    <property type="match status" value="1"/>
</dbReference>
<dbReference type="RefSeq" id="XP_001747316.1">
    <property type="nucleotide sequence ID" value="XM_001747264.1"/>
</dbReference>
<evidence type="ECO:0000313" key="3">
    <source>
        <dbReference type="EMBL" id="EDQ87783.1"/>
    </source>
</evidence>
<dbReference type="PANTHER" id="PTHR46260">
    <property type="entry name" value="RING-TYPE DOMAIN-CONTAINING PROTEIN"/>
    <property type="match status" value="1"/>
</dbReference>
<dbReference type="EMBL" id="CH991557">
    <property type="protein sequence ID" value="EDQ87783.1"/>
    <property type="molecule type" value="Genomic_DNA"/>
</dbReference>
<evidence type="ECO:0000313" key="4">
    <source>
        <dbReference type="Proteomes" id="UP000001357"/>
    </source>
</evidence>
<gene>
    <name evidence="3" type="ORF">MONBRDRAFT_9628</name>
</gene>
<accession>A9V3W7</accession>
<evidence type="ECO:0000256" key="2">
    <source>
        <dbReference type="ARBA" id="ARBA00022737"/>
    </source>
</evidence>
<dbReference type="GeneID" id="5892675"/>